<dbReference type="SUPFAM" id="SSF103473">
    <property type="entry name" value="MFS general substrate transporter"/>
    <property type="match status" value="1"/>
</dbReference>
<organism evidence="9 10">
    <name type="scientific">Chitinophaga dinghuensis</name>
    <dbReference type="NCBI Taxonomy" id="1539050"/>
    <lineage>
        <taxon>Bacteria</taxon>
        <taxon>Pseudomonadati</taxon>
        <taxon>Bacteroidota</taxon>
        <taxon>Chitinophagia</taxon>
        <taxon>Chitinophagales</taxon>
        <taxon>Chitinophagaceae</taxon>
        <taxon>Chitinophaga</taxon>
    </lineage>
</organism>
<keyword evidence="10" id="KW-1185">Reference proteome</keyword>
<dbReference type="NCBIfam" id="TIGR00711">
    <property type="entry name" value="efflux_EmrB"/>
    <property type="match status" value="1"/>
</dbReference>
<feature type="transmembrane region" description="Helical" evidence="7">
    <location>
        <begin position="12"/>
        <end position="38"/>
    </location>
</feature>
<feature type="transmembrane region" description="Helical" evidence="7">
    <location>
        <begin position="112"/>
        <end position="130"/>
    </location>
</feature>
<dbReference type="EMBL" id="QLMA01000007">
    <property type="protein sequence ID" value="RAJ77540.1"/>
    <property type="molecule type" value="Genomic_DNA"/>
</dbReference>
<feature type="transmembrane region" description="Helical" evidence="7">
    <location>
        <begin position="166"/>
        <end position="184"/>
    </location>
</feature>
<gene>
    <name evidence="9" type="ORF">CLV59_107307</name>
</gene>
<dbReference type="AlphaFoldDB" id="A0A327VU10"/>
<evidence type="ECO:0000256" key="7">
    <source>
        <dbReference type="SAM" id="Phobius"/>
    </source>
</evidence>
<feature type="transmembrane region" description="Helical" evidence="7">
    <location>
        <begin position="366"/>
        <end position="392"/>
    </location>
</feature>
<evidence type="ECO:0000259" key="8">
    <source>
        <dbReference type="PROSITE" id="PS50850"/>
    </source>
</evidence>
<sequence length="515" mass="54567">MKPVALHSVPGRWIMITTILASTMAFIDGTALNVVLPALQRGLKASAAELFWVLNGYMLMLASLILIGGALGDKLGRKKIFTLGIAIFITGSAACGLASSAGMLIACRVIQGIGGAFMIPGSLAIISASIQQDERGKAIGTWSAFTTFVTMGGPLLGGALADAGLWRGIFFINVPIGIAVLFFLHKHVAETRDESAVDHRPDYLGAVFIACGLAALTFGFLRMPQAGWNAVSVYGSLLAGIILLIAFIIREATYQHPMMSLHLFKNRIFAGANLLSLFLYAGLGGGMLFLGLNLVQVQGYTQLESGFTFLPFSLLMISLSRWMGAMADKHGPRFFLVTGPLVAGVGLFILSAIQQTGGFREYWTTYFPGILVFGLGMSITVSPLTAAVMGAVSQQQSGTASGVNNAVTRIASVFATAIFGALAVLFFSTAIQHYVYTLPLSPADQEAVVLQARNLGDAAVPAQIPAAYHKVIAANYHAAFIQAYERIMKLCGGLGLLASVMALIFIPKGRLQTDQ</sequence>
<protein>
    <submittedName>
        <fullName evidence="9">EmrB/QacA subfamily drug resistance transporter</fullName>
    </submittedName>
</protein>
<dbReference type="RefSeq" id="WP_111594120.1">
    <property type="nucleotide sequence ID" value="NZ_QLMA01000007.1"/>
</dbReference>
<dbReference type="Proteomes" id="UP000249819">
    <property type="component" value="Unassembled WGS sequence"/>
</dbReference>
<keyword evidence="3" id="KW-1003">Cell membrane</keyword>
<keyword evidence="5 7" id="KW-1133">Transmembrane helix</keyword>
<feature type="transmembrane region" description="Helical" evidence="7">
    <location>
        <begin position="270"/>
        <end position="294"/>
    </location>
</feature>
<dbReference type="InterPro" id="IPR004638">
    <property type="entry name" value="EmrB-like"/>
</dbReference>
<keyword evidence="4 7" id="KW-0812">Transmembrane</keyword>
<evidence type="ECO:0000313" key="9">
    <source>
        <dbReference type="EMBL" id="RAJ77540.1"/>
    </source>
</evidence>
<accession>A0A327VU10</accession>
<dbReference type="InterPro" id="IPR036259">
    <property type="entry name" value="MFS_trans_sf"/>
</dbReference>
<feature type="transmembrane region" description="Helical" evidence="7">
    <location>
        <begin position="83"/>
        <end position="106"/>
    </location>
</feature>
<feature type="domain" description="Major facilitator superfamily (MFS) profile" evidence="8">
    <location>
        <begin position="14"/>
        <end position="510"/>
    </location>
</feature>
<feature type="transmembrane region" description="Helical" evidence="7">
    <location>
        <begin position="413"/>
        <end position="435"/>
    </location>
</feature>
<dbReference type="PANTHER" id="PTHR42718:SF42">
    <property type="entry name" value="EXPORT PROTEIN"/>
    <property type="match status" value="1"/>
</dbReference>
<dbReference type="InterPro" id="IPR020846">
    <property type="entry name" value="MFS_dom"/>
</dbReference>
<comment type="caution">
    <text evidence="9">The sequence shown here is derived from an EMBL/GenBank/DDBJ whole genome shotgun (WGS) entry which is preliminary data.</text>
</comment>
<feature type="transmembrane region" description="Helical" evidence="7">
    <location>
        <begin position="487"/>
        <end position="506"/>
    </location>
</feature>
<feature type="transmembrane region" description="Helical" evidence="7">
    <location>
        <begin position="334"/>
        <end position="354"/>
    </location>
</feature>
<dbReference type="PANTHER" id="PTHR42718">
    <property type="entry name" value="MAJOR FACILITATOR SUPERFAMILY MULTIDRUG TRANSPORTER MFSC"/>
    <property type="match status" value="1"/>
</dbReference>
<evidence type="ECO:0000256" key="6">
    <source>
        <dbReference type="ARBA" id="ARBA00023136"/>
    </source>
</evidence>
<dbReference type="Pfam" id="PF07690">
    <property type="entry name" value="MFS_1"/>
    <property type="match status" value="1"/>
</dbReference>
<evidence type="ECO:0000256" key="3">
    <source>
        <dbReference type="ARBA" id="ARBA00022475"/>
    </source>
</evidence>
<dbReference type="CDD" id="cd17321">
    <property type="entry name" value="MFS_MMR_MDR_like"/>
    <property type="match status" value="1"/>
</dbReference>
<dbReference type="InterPro" id="IPR011701">
    <property type="entry name" value="MFS"/>
</dbReference>
<dbReference type="Gene3D" id="1.20.1720.10">
    <property type="entry name" value="Multidrug resistance protein D"/>
    <property type="match status" value="1"/>
</dbReference>
<name>A0A327VU10_9BACT</name>
<evidence type="ECO:0000256" key="4">
    <source>
        <dbReference type="ARBA" id="ARBA00022692"/>
    </source>
</evidence>
<evidence type="ECO:0000256" key="5">
    <source>
        <dbReference type="ARBA" id="ARBA00022989"/>
    </source>
</evidence>
<feature type="transmembrane region" description="Helical" evidence="7">
    <location>
        <begin position="142"/>
        <end position="160"/>
    </location>
</feature>
<feature type="transmembrane region" description="Helical" evidence="7">
    <location>
        <begin position="227"/>
        <end position="249"/>
    </location>
</feature>
<evidence type="ECO:0000256" key="2">
    <source>
        <dbReference type="ARBA" id="ARBA00022448"/>
    </source>
</evidence>
<reference evidence="9 10" key="1">
    <citation type="submission" date="2018-06" db="EMBL/GenBank/DDBJ databases">
        <title>Genomic Encyclopedia of Archaeal and Bacterial Type Strains, Phase II (KMG-II): from individual species to whole genera.</title>
        <authorList>
            <person name="Goeker M."/>
        </authorList>
    </citation>
    <scope>NUCLEOTIDE SEQUENCE [LARGE SCALE GENOMIC DNA]</scope>
    <source>
        <strain evidence="9 10">DSM 29821</strain>
    </source>
</reference>
<dbReference type="OrthoDB" id="783189at2"/>
<dbReference type="GO" id="GO:0005886">
    <property type="term" value="C:plasma membrane"/>
    <property type="evidence" value="ECO:0007669"/>
    <property type="project" value="UniProtKB-SubCell"/>
</dbReference>
<proteinExistence type="predicted"/>
<dbReference type="PROSITE" id="PS50850">
    <property type="entry name" value="MFS"/>
    <property type="match status" value="1"/>
</dbReference>
<keyword evidence="2" id="KW-0813">Transport</keyword>
<evidence type="ECO:0000256" key="1">
    <source>
        <dbReference type="ARBA" id="ARBA00004651"/>
    </source>
</evidence>
<keyword evidence="6 7" id="KW-0472">Membrane</keyword>
<feature type="transmembrane region" description="Helical" evidence="7">
    <location>
        <begin position="50"/>
        <end position="71"/>
    </location>
</feature>
<feature type="transmembrane region" description="Helical" evidence="7">
    <location>
        <begin position="306"/>
        <end position="322"/>
    </location>
</feature>
<dbReference type="GO" id="GO:0022857">
    <property type="term" value="F:transmembrane transporter activity"/>
    <property type="evidence" value="ECO:0007669"/>
    <property type="project" value="InterPro"/>
</dbReference>
<comment type="subcellular location">
    <subcellularLocation>
        <location evidence="1">Cell membrane</location>
        <topology evidence="1">Multi-pass membrane protein</topology>
    </subcellularLocation>
</comment>
<feature type="transmembrane region" description="Helical" evidence="7">
    <location>
        <begin position="204"/>
        <end position="221"/>
    </location>
</feature>
<dbReference type="Gene3D" id="1.20.1250.20">
    <property type="entry name" value="MFS general substrate transporter like domains"/>
    <property type="match status" value="1"/>
</dbReference>
<evidence type="ECO:0000313" key="10">
    <source>
        <dbReference type="Proteomes" id="UP000249819"/>
    </source>
</evidence>